<evidence type="ECO:0000259" key="4">
    <source>
        <dbReference type="Pfam" id="PF01420"/>
    </source>
</evidence>
<dbReference type="CDD" id="cd17273">
    <property type="entry name" value="RMtype1_S_EcoJA69PI-TRD1-CR1_like"/>
    <property type="match status" value="1"/>
</dbReference>
<dbReference type="SUPFAM" id="SSF116734">
    <property type="entry name" value="DNA methylase specificity domain"/>
    <property type="match status" value="2"/>
</dbReference>
<keyword evidence="6" id="KW-1185">Reference proteome</keyword>
<dbReference type="InterPro" id="IPR052021">
    <property type="entry name" value="Type-I_RS_S_subunit"/>
</dbReference>
<evidence type="ECO:0000313" key="5">
    <source>
        <dbReference type="EMBL" id="MEO9249151.1"/>
    </source>
</evidence>
<dbReference type="Pfam" id="PF01420">
    <property type="entry name" value="Methylase_S"/>
    <property type="match status" value="1"/>
</dbReference>
<reference evidence="5 6" key="1">
    <citation type="submission" date="2024-05" db="EMBL/GenBank/DDBJ databases">
        <authorList>
            <person name="Yi C."/>
        </authorList>
    </citation>
    <scope>NUCLEOTIDE SEQUENCE [LARGE SCALE GENOMIC DNA]</scope>
    <source>
        <strain evidence="5 6">XS13</strain>
    </source>
</reference>
<sequence>MREGWREVVVEDVAQVIGGGTPKSNVEGYWGGEIPWLTPKDLSERPSRYTTRGTRNITQAGLDRSGARLLPKGTVLLTSRAPVGYVSVAANAIATNQGFKSLILDGTQLPEFWYYLLGHSTDYLRANSGGSTFQELSGSALKKLRFTVPPLKEQRRIVDLMGALDDTIAAAQRTLEQTSSVLDHFPASLVARGRAEGWNEEPLGEVLGGKQAIRTGPFGSQLHKSDYVQDGPVAVVMPTDMKNGRVLRNTAAKINQEDADRLARHITREGDILWSRRGDVTRFAVIDAESAGSLCGTGCFLLRPTDPADTEWLEVLLSAPETGQWLIDRAVGATMANLNRSILGAIPVLVPPRDERTRLVASWMGLRTMEQQLLEVTDHLQSLRSNVLTALLSGEHEIPESYDAAMGELVETAV</sequence>
<dbReference type="GO" id="GO:0016787">
    <property type="term" value="F:hydrolase activity"/>
    <property type="evidence" value="ECO:0007669"/>
    <property type="project" value="UniProtKB-KW"/>
</dbReference>
<keyword evidence="5" id="KW-0378">Hydrolase</keyword>
<accession>A0ABV0ILU8</accession>
<proteinExistence type="inferred from homology"/>
<dbReference type="InterPro" id="IPR044946">
    <property type="entry name" value="Restrct_endonuc_typeI_TRD_sf"/>
</dbReference>
<protein>
    <submittedName>
        <fullName evidence="5">Restriction endonuclease subunit S</fullName>
        <ecNumber evidence="5">3.1.21.-</ecNumber>
    </submittedName>
</protein>
<evidence type="ECO:0000313" key="6">
    <source>
        <dbReference type="Proteomes" id="UP001484097"/>
    </source>
</evidence>
<dbReference type="Proteomes" id="UP001484097">
    <property type="component" value="Unassembled WGS sequence"/>
</dbReference>
<feature type="domain" description="Type I restriction modification DNA specificity" evidence="4">
    <location>
        <begin position="3"/>
        <end position="175"/>
    </location>
</feature>
<comment type="caution">
    <text evidence="5">The sequence shown here is derived from an EMBL/GenBank/DDBJ whole genome shotgun (WGS) entry which is preliminary data.</text>
</comment>
<dbReference type="GO" id="GO:0004519">
    <property type="term" value="F:endonuclease activity"/>
    <property type="evidence" value="ECO:0007669"/>
    <property type="project" value="UniProtKB-KW"/>
</dbReference>
<keyword evidence="5" id="KW-0255">Endonuclease</keyword>
<dbReference type="InterPro" id="IPR000055">
    <property type="entry name" value="Restrct_endonuc_typeI_TRD"/>
</dbReference>
<dbReference type="Gene3D" id="3.90.220.20">
    <property type="entry name" value="DNA methylase specificity domains"/>
    <property type="match status" value="2"/>
</dbReference>
<dbReference type="EC" id="3.1.21.-" evidence="5"/>
<name>A0ABV0ILU8_9MICC</name>
<keyword evidence="3" id="KW-0238">DNA-binding</keyword>
<keyword evidence="2" id="KW-0680">Restriction system</keyword>
<evidence type="ECO:0000256" key="3">
    <source>
        <dbReference type="ARBA" id="ARBA00023125"/>
    </source>
</evidence>
<dbReference type="EMBL" id="JBDXMX010000009">
    <property type="protein sequence ID" value="MEO9249151.1"/>
    <property type="molecule type" value="Genomic_DNA"/>
</dbReference>
<organism evidence="5 6">
    <name type="scientific">Citricoccus nitrophenolicus</name>
    <dbReference type="NCBI Taxonomy" id="863575"/>
    <lineage>
        <taxon>Bacteria</taxon>
        <taxon>Bacillati</taxon>
        <taxon>Actinomycetota</taxon>
        <taxon>Actinomycetes</taxon>
        <taxon>Micrococcales</taxon>
        <taxon>Micrococcaceae</taxon>
        <taxon>Citricoccus</taxon>
    </lineage>
</organism>
<dbReference type="PANTHER" id="PTHR30408:SF13">
    <property type="entry name" value="TYPE I RESTRICTION ENZYME HINDI SPECIFICITY SUBUNIT"/>
    <property type="match status" value="1"/>
</dbReference>
<gene>
    <name evidence="5" type="ORF">ABDK96_15820</name>
</gene>
<evidence type="ECO:0000256" key="1">
    <source>
        <dbReference type="ARBA" id="ARBA00010923"/>
    </source>
</evidence>
<dbReference type="CDD" id="cd16961">
    <property type="entry name" value="RMtype1_S_TRD-CR_like"/>
    <property type="match status" value="1"/>
</dbReference>
<keyword evidence="5" id="KW-0540">Nuclease</keyword>
<comment type="similarity">
    <text evidence="1">Belongs to the type-I restriction system S methylase family.</text>
</comment>
<evidence type="ECO:0000256" key="2">
    <source>
        <dbReference type="ARBA" id="ARBA00022747"/>
    </source>
</evidence>
<dbReference type="RefSeq" id="WP_347921874.1">
    <property type="nucleotide sequence ID" value="NZ_JBDXMX010000009.1"/>
</dbReference>
<dbReference type="PANTHER" id="PTHR30408">
    <property type="entry name" value="TYPE-1 RESTRICTION ENZYME ECOKI SPECIFICITY PROTEIN"/>
    <property type="match status" value="1"/>
</dbReference>